<reference evidence="2" key="1">
    <citation type="submission" date="2019-02" db="EMBL/GenBank/DDBJ databases">
        <title>Halonotius sp. a new haloarchaeum isolated from saline soil.</title>
        <authorList>
            <person name="Duran-Viseras A."/>
            <person name="Sanchez-Porro C."/>
            <person name="Ventosa A."/>
        </authorList>
    </citation>
    <scope>NUCLEOTIDE SEQUENCE</scope>
    <source>
        <strain evidence="2">F15B</strain>
    </source>
</reference>
<comment type="caution">
    <text evidence="2">The sequence shown here is derived from an EMBL/GenBank/DDBJ whole genome shotgun (WGS) entry which is preliminary data.</text>
</comment>
<sequence length="61" mass="6734">MSNSRTPVQPERAITGMLVASLYEGEEDLLTLHPANPPEDKRLSAWMTAEGDSYVSLAAWE</sequence>
<dbReference type="EMBL" id="RKLU01000005">
    <property type="protein sequence ID" value="TQQ79348.1"/>
    <property type="molecule type" value="Genomic_DNA"/>
</dbReference>
<evidence type="ECO:0000259" key="1">
    <source>
        <dbReference type="Pfam" id="PF24351"/>
    </source>
</evidence>
<keyword evidence="3" id="KW-1185">Reference proteome</keyword>
<name>A0A8J8TC19_9EURY</name>
<evidence type="ECO:0000313" key="3">
    <source>
        <dbReference type="Proteomes" id="UP000705823"/>
    </source>
</evidence>
<protein>
    <recommendedName>
        <fullName evidence="1">DUF7511 domain-containing protein</fullName>
    </recommendedName>
</protein>
<dbReference type="AlphaFoldDB" id="A0A8J8TC19"/>
<dbReference type="OrthoDB" id="186853at2157"/>
<feature type="domain" description="DUF7511" evidence="1">
    <location>
        <begin position="23"/>
        <end position="60"/>
    </location>
</feature>
<accession>A0A8J8TC19</accession>
<gene>
    <name evidence="2" type="ORF">EGH24_12010</name>
</gene>
<dbReference type="Proteomes" id="UP000705823">
    <property type="component" value="Unassembled WGS sequence"/>
</dbReference>
<organism evidence="2 3">
    <name type="scientific">Halonotius terrestris</name>
    <dbReference type="NCBI Taxonomy" id="2487750"/>
    <lineage>
        <taxon>Archaea</taxon>
        <taxon>Methanobacteriati</taxon>
        <taxon>Methanobacteriota</taxon>
        <taxon>Stenosarchaea group</taxon>
        <taxon>Halobacteria</taxon>
        <taxon>Halobacteriales</taxon>
        <taxon>Haloferacaceae</taxon>
        <taxon>Halonotius</taxon>
    </lineage>
</organism>
<proteinExistence type="predicted"/>
<dbReference type="InterPro" id="IPR055933">
    <property type="entry name" value="DUF7511"/>
</dbReference>
<evidence type="ECO:0000313" key="2">
    <source>
        <dbReference type="EMBL" id="TQQ79348.1"/>
    </source>
</evidence>
<dbReference type="RefSeq" id="WP_142980384.1">
    <property type="nucleotide sequence ID" value="NZ_RKLU01000005.1"/>
</dbReference>
<dbReference type="Pfam" id="PF24351">
    <property type="entry name" value="DUF7511"/>
    <property type="match status" value="1"/>
</dbReference>